<evidence type="ECO:0000313" key="2">
    <source>
        <dbReference type="Proteomes" id="UP000593577"/>
    </source>
</evidence>
<accession>A0A7J8YJ68</accession>
<name>A0A7J8YJ68_GOSAI</name>
<protein>
    <submittedName>
        <fullName evidence="1">Uncharacterized protein</fullName>
    </submittedName>
</protein>
<evidence type="ECO:0000313" key="1">
    <source>
        <dbReference type="EMBL" id="MBA0699637.1"/>
    </source>
</evidence>
<proteinExistence type="predicted"/>
<dbReference type="EMBL" id="JABFAA010000013">
    <property type="protein sequence ID" value="MBA0699637.1"/>
    <property type="molecule type" value="Genomic_DNA"/>
</dbReference>
<sequence length="167" mass="19043">MLGLQEYMRIKVKLDVSLPLKRKKKSFCPIRVRIDSSKVIFEWDISLCAVTKRRTAPVSRWLGEVGGPVCRNLDKESGDNGHNDRNDSDILWLWKDDLERLYLNLNYIPLGPRIEALNYEHVNQQNMGCGVDNRASNHLVGDSSLRSRLALLCGAVKSNENSKLEHP</sequence>
<dbReference type="Proteomes" id="UP000593577">
    <property type="component" value="Unassembled WGS sequence"/>
</dbReference>
<gene>
    <name evidence="1" type="ORF">Goari_001250</name>
</gene>
<organism evidence="1 2">
    <name type="scientific">Gossypium aridum</name>
    <name type="common">American cotton</name>
    <name type="synonym">Erioxylum aridum</name>
    <dbReference type="NCBI Taxonomy" id="34290"/>
    <lineage>
        <taxon>Eukaryota</taxon>
        <taxon>Viridiplantae</taxon>
        <taxon>Streptophyta</taxon>
        <taxon>Embryophyta</taxon>
        <taxon>Tracheophyta</taxon>
        <taxon>Spermatophyta</taxon>
        <taxon>Magnoliopsida</taxon>
        <taxon>eudicotyledons</taxon>
        <taxon>Gunneridae</taxon>
        <taxon>Pentapetalae</taxon>
        <taxon>rosids</taxon>
        <taxon>malvids</taxon>
        <taxon>Malvales</taxon>
        <taxon>Malvaceae</taxon>
        <taxon>Malvoideae</taxon>
        <taxon>Gossypium</taxon>
    </lineage>
</organism>
<comment type="caution">
    <text evidence="1">The sequence shown here is derived from an EMBL/GenBank/DDBJ whole genome shotgun (WGS) entry which is preliminary data.</text>
</comment>
<reference evidence="1 2" key="1">
    <citation type="journal article" date="2019" name="Genome Biol. Evol.">
        <title>Insights into the evolution of the New World diploid cottons (Gossypium, subgenus Houzingenia) based on genome sequencing.</title>
        <authorList>
            <person name="Grover C.E."/>
            <person name="Arick M.A. 2nd"/>
            <person name="Thrash A."/>
            <person name="Conover J.L."/>
            <person name="Sanders W.S."/>
            <person name="Peterson D.G."/>
            <person name="Frelichowski J.E."/>
            <person name="Scheffler J.A."/>
            <person name="Scheffler B.E."/>
            <person name="Wendel J.F."/>
        </authorList>
    </citation>
    <scope>NUCLEOTIDE SEQUENCE [LARGE SCALE GENOMIC DNA]</scope>
    <source>
        <strain evidence="1">185</strain>
        <tissue evidence="1">Leaf</tissue>
    </source>
</reference>
<keyword evidence="2" id="KW-1185">Reference proteome</keyword>
<dbReference type="AlphaFoldDB" id="A0A7J8YJ68"/>